<evidence type="ECO:0000256" key="1">
    <source>
        <dbReference type="SAM" id="MobiDB-lite"/>
    </source>
</evidence>
<feature type="compositionally biased region" description="Low complexity" evidence="1">
    <location>
        <begin position="128"/>
        <end position="138"/>
    </location>
</feature>
<feature type="compositionally biased region" description="Polar residues" evidence="1">
    <location>
        <begin position="22"/>
        <end position="33"/>
    </location>
</feature>
<dbReference type="AlphaFoldDB" id="A0A4U0WUW9"/>
<proteinExistence type="predicted"/>
<feature type="compositionally biased region" description="Pro residues" evidence="1">
    <location>
        <begin position="113"/>
        <end position="127"/>
    </location>
</feature>
<organism evidence="2 3">
    <name type="scientific">Cryomyces minteri</name>
    <dbReference type="NCBI Taxonomy" id="331657"/>
    <lineage>
        <taxon>Eukaryota</taxon>
        <taxon>Fungi</taxon>
        <taxon>Dikarya</taxon>
        <taxon>Ascomycota</taxon>
        <taxon>Pezizomycotina</taxon>
        <taxon>Dothideomycetes</taxon>
        <taxon>Dothideomycetes incertae sedis</taxon>
        <taxon>Cryomyces</taxon>
    </lineage>
</organism>
<name>A0A4U0WUW9_9PEZI</name>
<comment type="caution">
    <text evidence="2">The sequence shown here is derived from an EMBL/GenBank/DDBJ whole genome shotgun (WGS) entry which is preliminary data.</text>
</comment>
<protein>
    <submittedName>
        <fullName evidence="2">Uncharacterized protein</fullName>
    </submittedName>
</protein>
<feature type="region of interest" description="Disordered" evidence="1">
    <location>
        <begin position="91"/>
        <end position="153"/>
    </location>
</feature>
<dbReference type="OrthoDB" id="5397846at2759"/>
<dbReference type="STRING" id="331657.A0A4U0WUW9"/>
<sequence>MAVTRSQTAKKKKHSADEASPALSSTPDPTQPASGRMKPNFTPSSGSRLLKPAKKPRTGKKVFPYLEIPSEVRNQIYTLTLVQEAINMSNQGYYQGGPQYAPQYPPQSYGGGYPPPQQQYGGYPPPQQMQYQQGPPQQVVVKQKKDRGCLGSW</sequence>
<dbReference type="Proteomes" id="UP000308768">
    <property type="component" value="Unassembled WGS sequence"/>
</dbReference>
<evidence type="ECO:0000313" key="2">
    <source>
        <dbReference type="EMBL" id="TKA66847.1"/>
    </source>
</evidence>
<reference evidence="2 3" key="1">
    <citation type="submission" date="2017-03" db="EMBL/GenBank/DDBJ databases">
        <title>Genomes of endolithic fungi from Antarctica.</title>
        <authorList>
            <person name="Coleine C."/>
            <person name="Masonjones S."/>
            <person name="Stajich J.E."/>
        </authorList>
    </citation>
    <scope>NUCLEOTIDE SEQUENCE [LARGE SCALE GENOMIC DNA]</scope>
    <source>
        <strain evidence="2 3">CCFEE 5187</strain>
    </source>
</reference>
<accession>A0A4U0WUW9</accession>
<dbReference type="EMBL" id="NAJN01000977">
    <property type="protein sequence ID" value="TKA66847.1"/>
    <property type="molecule type" value="Genomic_DNA"/>
</dbReference>
<feature type="compositionally biased region" description="Low complexity" evidence="1">
    <location>
        <begin position="91"/>
        <end position="108"/>
    </location>
</feature>
<feature type="region of interest" description="Disordered" evidence="1">
    <location>
        <begin position="1"/>
        <end position="60"/>
    </location>
</feature>
<keyword evidence="3" id="KW-1185">Reference proteome</keyword>
<gene>
    <name evidence="2" type="ORF">B0A49_07219</name>
</gene>
<evidence type="ECO:0000313" key="3">
    <source>
        <dbReference type="Proteomes" id="UP000308768"/>
    </source>
</evidence>
<feature type="compositionally biased region" description="Basic residues" evidence="1">
    <location>
        <begin position="51"/>
        <end position="60"/>
    </location>
</feature>